<protein>
    <submittedName>
        <fullName evidence="4">MRC</fullName>
    </submittedName>
</protein>
<gene>
    <name evidence="4" type="ORF">MCOR_51990</name>
</gene>
<organism evidence="4 5">
    <name type="scientific">Mytilus coruscus</name>
    <name type="common">Sea mussel</name>
    <dbReference type="NCBI Taxonomy" id="42192"/>
    <lineage>
        <taxon>Eukaryota</taxon>
        <taxon>Metazoa</taxon>
        <taxon>Spiralia</taxon>
        <taxon>Lophotrochozoa</taxon>
        <taxon>Mollusca</taxon>
        <taxon>Bivalvia</taxon>
        <taxon>Autobranchia</taxon>
        <taxon>Pteriomorphia</taxon>
        <taxon>Mytilida</taxon>
        <taxon>Mytiloidea</taxon>
        <taxon>Mytilidae</taxon>
        <taxon>Mytilinae</taxon>
        <taxon>Mytilus</taxon>
    </lineage>
</organism>
<evidence type="ECO:0000259" key="3">
    <source>
        <dbReference type="PROSITE" id="PS50041"/>
    </source>
</evidence>
<sequence>MITTTLGVSWEDARYMCINDYGMDLAIICDNNVMTEVEYYLSLTSFSVDIWIGLVWNASLLDFVWVNNEVLSWLPPWYEDEPNCMPSANVFCHSSFSFIQNCVRMSNGKLEWKTQACFNRNGALCQNLTSPCNTTTTTESITSTNSSTITPLYKTTTTTESITSTNSSTTTSLSSTTTTAESITPTNSSTTTPLYNTSTTAESITTTTTSTATSTTNPNFSGVTVATTCPPCNCIITPQNSSRNSSSLDVYKVDKHKTGAYIRMHTSADDNRLSAKVMGYTGLSVICTVFLVVILIDLTRIKERRKNKSFLKS</sequence>
<dbReference type="OrthoDB" id="6121724at2759"/>
<evidence type="ECO:0000313" key="4">
    <source>
        <dbReference type="EMBL" id="CAC5419680.1"/>
    </source>
</evidence>
<feature type="region of interest" description="Disordered" evidence="1">
    <location>
        <begin position="160"/>
        <end position="203"/>
    </location>
</feature>
<reference evidence="4 5" key="1">
    <citation type="submission" date="2020-06" db="EMBL/GenBank/DDBJ databases">
        <authorList>
            <person name="Li R."/>
            <person name="Bekaert M."/>
        </authorList>
    </citation>
    <scope>NUCLEOTIDE SEQUENCE [LARGE SCALE GENOMIC DNA]</scope>
    <source>
        <strain evidence="5">wild</strain>
    </source>
</reference>
<dbReference type="InterPro" id="IPR016187">
    <property type="entry name" value="CTDL_fold"/>
</dbReference>
<name>A0A6J8EGS6_MYTCO</name>
<keyword evidence="5" id="KW-1185">Reference proteome</keyword>
<dbReference type="EMBL" id="CACVKT020009049">
    <property type="protein sequence ID" value="CAC5419680.1"/>
    <property type="molecule type" value="Genomic_DNA"/>
</dbReference>
<dbReference type="CDD" id="cd00037">
    <property type="entry name" value="CLECT"/>
    <property type="match status" value="1"/>
</dbReference>
<accession>A0A6J8EGS6</accession>
<feature type="domain" description="C-type lectin" evidence="3">
    <location>
        <begin position="1"/>
        <end position="126"/>
    </location>
</feature>
<dbReference type="InterPro" id="IPR016186">
    <property type="entry name" value="C-type_lectin-like/link_sf"/>
</dbReference>
<keyword evidence="2" id="KW-0472">Membrane</keyword>
<dbReference type="InterPro" id="IPR001304">
    <property type="entry name" value="C-type_lectin-like"/>
</dbReference>
<dbReference type="Gene3D" id="3.10.100.10">
    <property type="entry name" value="Mannose-Binding Protein A, subunit A"/>
    <property type="match status" value="1"/>
</dbReference>
<dbReference type="PROSITE" id="PS50041">
    <property type="entry name" value="C_TYPE_LECTIN_2"/>
    <property type="match status" value="1"/>
</dbReference>
<evidence type="ECO:0000313" key="5">
    <source>
        <dbReference type="Proteomes" id="UP000507470"/>
    </source>
</evidence>
<evidence type="ECO:0000256" key="1">
    <source>
        <dbReference type="SAM" id="MobiDB-lite"/>
    </source>
</evidence>
<keyword evidence="2" id="KW-1133">Transmembrane helix</keyword>
<proteinExistence type="predicted"/>
<dbReference type="SUPFAM" id="SSF56436">
    <property type="entry name" value="C-type lectin-like"/>
    <property type="match status" value="1"/>
</dbReference>
<evidence type="ECO:0000256" key="2">
    <source>
        <dbReference type="SAM" id="Phobius"/>
    </source>
</evidence>
<dbReference type="Pfam" id="PF00059">
    <property type="entry name" value="Lectin_C"/>
    <property type="match status" value="1"/>
</dbReference>
<keyword evidence="2" id="KW-0812">Transmembrane</keyword>
<feature type="transmembrane region" description="Helical" evidence="2">
    <location>
        <begin position="277"/>
        <end position="298"/>
    </location>
</feature>
<dbReference type="AlphaFoldDB" id="A0A6J8EGS6"/>
<dbReference type="Proteomes" id="UP000507470">
    <property type="component" value="Unassembled WGS sequence"/>
</dbReference>